<reference evidence="2 3" key="1">
    <citation type="submission" date="2024-06" db="EMBL/GenBank/DDBJ databases">
        <title>Genomic Encyclopedia of Type Strains, Phase IV (KMG-IV): sequencing the most valuable type-strain genomes for metagenomic binning, comparative biology and taxonomic classification.</title>
        <authorList>
            <person name="Goeker M."/>
        </authorList>
    </citation>
    <scope>NUCLEOTIDE SEQUENCE [LARGE SCALE GENOMIC DNA]</scope>
    <source>
        <strain evidence="2 3">DSM 29846</strain>
    </source>
</reference>
<proteinExistence type="predicted"/>
<dbReference type="EMBL" id="JBEPLM010000002">
    <property type="protein sequence ID" value="MET3592300.1"/>
    <property type="molecule type" value="Genomic_DNA"/>
</dbReference>
<dbReference type="Proteomes" id="UP001549036">
    <property type="component" value="Unassembled WGS sequence"/>
</dbReference>
<dbReference type="RefSeq" id="WP_354414883.1">
    <property type="nucleotide sequence ID" value="NZ_JBEPLM010000002.1"/>
</dbReference>
<name>A0ABV2HNZ3_9HYPH</name>
<feature type="chain" id="PRO_5045178376" evidence="1">
    <location>
        <begin position="22"/>
        <end position="76"/>
    </location>
</feature>
<evidence type="ECO:0000256" key="1">
    <source>
        <dbReference type="SAM" id="SignalP"/>
    </source>
</evidence>
<keyword evidence="3" id="KW-1185">Reference proteome</keyword>
<accession>A0ABV2HNZ3</accession>
<keyword evidence="1" id="KW-0732">Signal</keyword>
<comment type="caution">
    <text evidence="2">The sequence shown here is derived from an EMBL/GenBank/DDBJ whole genome shotgun (WGS) entry which is preliminary data.</text>
</comment>
<evidence type="ECO:0000313" key="2">
    <source>
        <dbReference type="EMBL" id="MET3592300.1"/>
    </source>
</evidence>
<protein>
    <submittedName>
        <fullName evidence="2">Uncharacterized protein</fullName>
    </submittedName>
</protein>
<evidence type="ECO:0000313" key="3">
    <source>
        <dbReference type="Proteomes" id="UP001549036"/>
    </source>
</evidence>
<sequence>MKHAAFIFLSLAVLLAPGIDAASAHTKKHVGNHKHEKSVKPAKPMPLYQQIQHRHYKGKSLCWRMYNGNLINICVG</sequence>
<feature type="signal peptide" evidence="1">
    <location>
        <begin position="1"/>
        <end position="21"/>
    </location>
</feature>
<gene>
    <name evidence="2" type="ORF">ABID26_001684</name>
</gene>
<organism evidence="2 3">
    <name type="scientific">Mesorhizobium shonense</name>
    <dbReference type="NCBI Taxonomy" id="1209948"/>
    <lineage>
        <taxon>Bacteria</taxon>
        <taxon>Pseudomonadati</taxon>
        <taxon>Pseudomonadota</taxon>
        <taxon>Alphaproteobacteria</taxon>
        <taxon>Hyphomicrobiales</taxon>
        <taxon>Phyllobacteriaceae</taxon>
        <taxon>Mesorhizobium</taxon>
    </lineage>
</organism>